<name>A0ABV1AG80_9TELE</name>
<gene>
    <name evidence="2" type="ORF">AMECASPLE_038851</name>
</gene>
<protein>
    <recommendedName>
        <fullName evidence="4">Secreted protein</fullName>
    </recommendedName>
</protein>
<organism evidence="2 3">
    <name type="scientific">Ameca splendens</name>
    <dbReference type="NCBI Taxonomy" id="208324"/>
    <lineage>
        <taxon>Eukaryota</taxon>
        <taxon>Metazoa</taxon>
        <taxon>Chordata</taxon>
        <taxon>Craniata</taxon>
        <taxon>Vertebrata</taxon>
        <taxon>Euteleostomi</taxon>
        <taxon>Actinopterygii</taxon>
        <taxon>Neopterygii</taxon>
        <taxon>Teleostei</taxon>
        <taxon>Neoteleostei</taxon>
        <taxon>Acanthomorphata</taxon>
        <taxon>Ovalentaria</taxon>
        <taxon>Atherinomorphae</taxon>
        <taxon>Cyprinodontiformes</taxon>
        <taxon>Goodeidae</taxon>
        <taxon>Ameca</taxon>
    </lineage>
</organism>
<evidence type="ECO:0000256" key="1">
    <source>
        <dbReference type="SAM" id="MobiDB-lite"/>
    </source>
</evidence>
<accession>A0ABV1AG80</accession>
<comment type="caution">
    <text evidence="2">The sequence shown here is derived from an EMBL/GenBank/DDBJ whole genome shotgun (WGS) entry which is preliminary data.</text>
</comment>
<reference evidence="2 3" key="1">
    <citation type="submission" date="2021-06" db="EMBL/GenBank/DDBJ databases">
        <authorList>
            <person name="Palmer J.M."/>
        </authorList>
    </citation>
    <scope>NUCLEOTIDE SEQUENCE [LARGE SCALE GENOMIC DNA]</scope>
    <source>
        <strain evidence="2 3">AS_MEX2019</strain>
        <tissue evidence="2">Muscle</tissue>
    </source>
</reference>
<evidence type="ECO:0000313" key="2">
    <source>
        <dbReference type="EMBL" id="MEQ2317057.1"/>
    </source>
</evidence>
<feature type="compositionally biased region" description="Basic residues" evidence="1">
    <location>
        <begin position="59"/>
        <end position="82"/>
    </location>
</feature>
<dbReference type="EMBL" id="JAHRIP010092118">
    <property type="protein sequence ID" value="MEQ2317057.1"/>
    <property type="molecule type" value="Genomic_DNA"/>
</dbReference>
<evidence type="ECO:0008006" key="4">
    <source>
        <dbReference type="Google" id="ProtNLM"/>
    </source>
</evidence>
<evidence type="ECO:0000313" key="3">
    <source>
        <dbReference type="Proteomes" id="UP001469553"/>
    </source>
</evidence>
<proteinExistence type="predicted"/>
<feature type="region of interest" description="Disordered" evidence="1">
    <location>
        <begin position="29"/>
        <end position="86"/>
    </location>
</feature>
<keyword evidence="3" id="KW-1185">Reference proteome</keyword>
<dbReference type="Proteomes" id="UP001469553">
    <property type="component" value="Unassembled WGS sequence"/>
</dbReference>
<sequence>MACQTFKTVKLTALGVLVLRRAITNNVGGFVTTHHGLSPGGRTHMNPGETDAQQVQLHPRSKRAQRERKRTKRPREKNKTHNNPRIVTMFSSQINIKIRMN</sequence>